<keyword evidence="2" id="KW-1185">Reference proteome</keyword>
<dbReference type="InterPro" id="IPR021145">
    <property type="entry name" value="Portal_protein_SPP1_Gp6-like"/>
</dbReference>
<organism evidence="1 2">
    <name type="scientific">Aeribacillus phage AP45</name>
    <dbReference type="NCBI Taxonomy" id="1913112"/>
    <lineage>
        <taxon>Viruses</taxon>
        <taxon>Duplodnaviria</taxon>
        <taxon>Heunggongvirae</taxon>
        <taxon>Uroviricota</taxon>
        <taxon>Caudoviricetes</taxon>
        <taxon>Kamchatkavirus</taxon>
        <taxon>Kamchatkavirus AP45</taxon>
    </lineage>
</organism>
<proteinExistence type="predicted"/>
<evidence type="ECO:0000313" key="1">
    <source>
        <dbReference type="EMBL" id="APC46489.1"/>
    </source>
</evidence>
<evidence type="ECO:0000313" key="2">
    <source>
        <dbReference type="Proteomes" id="UP000224836"/>
    </source>
</evidence>
<protein>
    <submittedName>
        <fullName evidence="1">Portal protein</fullName>
    </submittedName>
</protein>
<dbReference type="RefSeq" id="YP_009831953.1">
    <property type="nucleotide sequence ID" value="NC_048651.1"/>
</dbReference>
<dbReference type="KEGG" id="vg:55601644"/>
<reference evidence="2" key="1">
    <citation type="submission" date="2016-10" db="EMBL/GenBank/DDBJ databases">
        <authorList>
            <person name="de Groot N.N."/>
        </authorList>
    </citation>
    <scope>NUCLEOTIDE SEQUENCE [LARGE SCALE GENOMIC DNA]</scope>
</reference>
<dbReference type="GeneID" id="55601644"/>
<dbReference type="NCBIfam" id="TIGR01538">
    <property type="entry name" value="portal_SPP1"/>
    <property type="match status" value="1"/>
</dbReference>
<dbReference type="Pfam" id="PF05133">
    <property type="entry name" value="SPP1_portal"/>
    <property type="match status" value="1"/>
</dbReference>
<dbReference type="Proteomes" id="UP000224836">
    <property type="component" value="Segment"/>
</dbReference>
<sequence>MKRSTIQMNVQEKSIPDVIKKVLEWHKPHREKMIGLYNRYNGEGIPIQSRVIKDPKKPNNKLVHDYRGYIIDQVVGYLFGKPIVYQIDKRGYEDSQYKILKDKLSDFHVLNAIEDLDAELGKIMSICGYASRLLYIDPDGNERVMNVFPWETVFIEQKGIITNGIRYYTVKDSQDKDVIKVEWYDDQNVSFYTQINDEFLLDPNEKTIPHLFKFVPLILFSNNDEEKGDFEKVETLIDAYDKIRSDSTNEIETFANAYMGFKGVQIDEETIEKMKQTGGIEIDENGDVFFITKNINDTFVENNKKTLNEDIHKFSASVDMTDEKFSGSGQTGESRKWKMLALENKAGKKALKFSKGLRQQFKVLCSAWERKNINLNYLNIFWEFKRNVPIDLLYIGDYASKMKGIHSDRTLLSNIPYIDDVDYELELMQQEREGSIDLDDFDDETKIEEGETITNG</sequence>
<dbReference type="InterPro" id="IPR006428">
    <property type="entry name" value="Portal_SPP1-type"/>
</dbReference>
<dbReference type="EMBL" id="KX965989">
    <property type="protein sequence ID" value="APC46489.1"/>
    <property type="molecule type" value="Genomic_DNA"/>
</dbReference>
<name>A0A1L2JY48_9CAUD</name>
<accession>A0A1L2JY48</accession>